<dbReference type="PANTHER" id="PTHR30595">
    <property type="entry name" value="GLPR-RELATED TRANSCRIPTIONAL REPRESSOR"/>
    <property type="match status" value="1"/>
</dbReference>
<dbReference type="Gene3D" id="3.30.565.60">
    <property type="match status" value="1"/>
</dbReference>
<dbReference type="InterPro" id="IPR036388">
    <property type="entry name" value="WH-like_DNA-bd_sf"/>
</dbReference>
<dbReference type="CDD" id="cd00090">
    <property type="entry name" value="HTH_ARSR"/>
    <property type="match status" value="1"/>
</dbReference>
<dbReference type="InterPro" id="IPR038475">
    <property type="entry name" value="RecG_C_sf"/>
</dbReference>
<keyword evidence="3" id="KW-1185">Reference proteome</keyword>
<protein>
    <submittedName>
        <fullName evidence="2">DNA binding domain-containing protein</fullName>
    </submittedName>
</protein>
<dbReference type="InterPro" id="IPR036390">
    <property type="entry name" value="WH_DNA-bd_sf"/>
</dbReference>
<dbReference type="Gene3D" id="3.30.950.30">
    <property type="entry name" value="Schlafen, AAA domain"/>
    <property type="match status" value="1"/>
</dbReference>
<dbReference type="InterPro" id="IPR011991">
    <property type="entry name" value="ArsR-like_HTH"/>
</dbReference>
<comment type="caution">
    <text evidence="2">The sequence shown here is derived from an EMBL/GenBank/DDBJ whole genome shotgun (WGS) entry which is preliminary data.</text>
</comment>
<dbReference type="InterPro" id="IPR038461">
    <property type="entry name" value="Schlafen_AlbA_2_dom_sf"/>
</dbReference>
<dbReference type="Gene3D" id="1.10.10.10">
    <property type="entry name" value="Winged helix-like DNA-binding domain superfamily/Winged helix DNA-binding domain"/>
    <property type="match status" value="1"/>
</dbReference>
<dbReference type="PANTHER" id="PTHR30595:SF6">
    <property type="entry name" value="SCHLAFEN ALBA-2 DOMAIN-CONTAINING PROTEIN"/>
    <property type="match status" value="1"/>
</dbReference>
<dbReference type="Pfam" id="PF13412">
    <property type="entry name" value="HTH_24"/>
    <property type="match status" value="1"/>
</dbReference>
<dbReference type="SUPFAM" id="SSF46785">
    <property type="entry name" value="Winged helix' DNA-binding domain"/>
    <property type="match status" value="1"/>
</dbReference>
<evidence type="ECO:0000313" key="2">
    <source>
        <dbReference type="EMBL" id="MCB4799373.1"/>
    </source>
</evidence>
<accession>A0A9X1I062</accession>
<sequence length="456" mass="51018">MTETNRIEYKQELTEGLEKEVIAFLNYREGGIIYIGIDKIGKTYGLADSDGDQLKIKDRLKNNIKPSALGLFDIVSEEREGKDIIKIIVASGPEKPYHIRKYGMSEKGCFIRIGTAAEPMPQKMIDTLFSKRTRNSINKIKASTQDLTFSQLKIYYEESGYKLGNAFAKNLELLTEDGAYNYAAYLLADKNNTSIKVAKYSGTNRTDLIESNEYGNECLAKATKQVIDKIAVENRTTTKITSKERKQNHLWNPIALREAIINAFVHNDYTNEVPPKFEIFADRIEITSAGGLPEGLSKQEFFEGFSVPRNKELMRIFKDLELVEQLGSGIPRILEHYGKESFSFSDNFLRMTFIAKEVADESTIREDDKEVGQKGGVTGGAMGGVTGGAIDAIDALTKRQKEVLKLIATNTTITYTEIAETLGINESPVGKHINALKTKGFIKRHGGTQGYWEINL</sequence>
<proteinExistence type="predicted"/>
<dbReference type="AlphaFoldDB" id="A0A9X1I062"/>
<reference evidence="2" key="1">
    <citation type="submission" date="2021-10" db="EMBL/GenBank/DDBJ databases">
        <title>Tamlana sargassums sp. nov., and Tamlana laminarinivorans sp. nov., two new bacteria isolated from the brown alga.</title>
        <authorList>
            <person name="Li J."/>
        </authorList>
    </citation>
    <scope>NUCLEOTIDE SEQUENCE</scope>
    <source>
        <strain evidence="2">PT2-4</strain>
    </source>
</reference>
<dbReference type="RefSeq" id="WP_226543863.1">
    <property type="nucleotide sequence ID" value="NZ_JAJAPW010000004.1"/>
</dbReference>
<dbReference type="InterPro" id="IPR007421">
    <property type="entry name" value="Schlafen_AlbA_2_dom"/>
</dbReference>
<name>A0A9X1I062_9FLAO</name>
<dbReference type="EMBL" id="JAJAPW010000004">
    <property type="protein sequence ID" value="MCB4799373.1"/>
    <property type="molecule type" value="Genomic_DNA"/>
</dbReference>
<dbReference type="Pfam" id="PF13749">
    <property type="entry name" value="HATPase_c_4"/>
    <property type="match status" value="1"/>
</dbReference>
<organism evidence="2 3">
    <name type="scientific">Neotamlana laminarinivorans</name>
    <dbReference type="NCBI Taxonomy" id="2883124"/>
    <lineage>
        <taxon>Bacteria</taxon>
        <taxon>Pseudomonadati</taxon>
        <taxon>Bacteroidota</taxon>
        <taxon>Flavobacteriia</taxon>
        <taxon>Flavobacteriales</taxon>
        <taxon>Flavobacteriaceae</taxon>
        <taxon>Neotamlana</taxon>
    </lineage>
</organism>
<feature type="domain" description="Schlafen AlbA-2" evidence="1">
    <location>
        <begin position="3"/>
        <end position="120"/>
    </location>
</feature>
<dbReference type="GO" id="GO:0006355">
    <property type="term" value="P:regulation of DNA-templated transcription"/>
    <property type="evidence" value="ECO:0007669"/>
    <property type="project" value="UniProtKB-ARBA"/>
</dbReference>
<evidence type="ECO:0000313" key="3">
    <source>
        <dbReference type="Proteomes" id="UP001139199"/>
    </source>
</evidence>
<gene>
    <name evidence="2" type="ORF">LG649_10975</name>
</gene>
<dbReference type="Proteomes" id="UP001139199">
    <property type="component" value="Unassembled WGS sequence"/>
</dbReference>
<evidence type="ECO:0000259" key="1">
    <source>
        <dbReference type="Pfam" id="PF04326"/>
    </source>
</evidence>
<dbReference type="Pfam" id="PF04326">
    <property type="entry name" value="SLFN_AlbA_2"/>
    <property type="match status" value="1"/>
</dbReference>